<dbReference type="InterPro" id="IPR036890">
    <property type="entry name" value="HATPase_C_sf"/>
</dbReference>
<evidence type="ECO:0000256" key="2">
    <source>
        <dbReference type="ARBA" id="ARBA00012438"/>
    </source>
</evidence>
<dbReference type="Gene3D" id="1.20.5.1930">
    <property type="match status" value="1"/>
</dbReference>
<dbReference type="CDD" id="cd16917">
    <property type="entry name" value="HATPase_UhpB-NarQ-NarX-like"/>
    <property type="match status" value="1"/>
</dbReference>
<dbReference type="OrthoDB" id="5242012at2"/>
<evidence type="ECO:0000256" key="1">
    <source>
        <dbReference type="ARBA" id="ARBA00000085"/>
    </source>
</evidence>
<dbReference type="GO" id="GO:0000155">
    <property type="term" value="F:phosphorelay sensor kinase activity"/>
    <property type="evidence" value="ECO:0007669"/>
    <property type="project" value="InterPro"/>
</dbReference>
<feature type="domain" description="Putative sensor" evidence="12">
    <location>
        <begin position="35"/>
        <end position="211"/>
    </location>
</feature>
<dbReference type="SUPFAM" id="SSF55874">
    <property type="entry name" value="ATPase domain of HSP90 chaperone/DNA topoisomerase II/histidine kinase"/>
    <property type="match status" value="1"/>
</dbReference>
<feature type="transmembrane region" description="Helical" evidence="9">
    <location>
        <begin position="61"/>
        <end position="79"/>
    </location>
</feature>
<sequence>MPASGHAGQADRVTVIRLFAPLGRRQFLGELAWAALGVPLSVVCLVGLVVGVVLGVGLSPLFVGVLVLSGVLLGARRVGALHRRLVSKLLDTQVATPRPRQLEPGLWNWLKARVGDPGAWRVLAYLAVRCPLSLVSLSVAGALLMYGLGALCYPVYWLVTGGHMLPIFDISTATWIMTVPLAALGALLLIALPRLLHLVTTMDRVLAHSLLGPRTLSERVRDLEESRANAIEDATARLRRIERDLHDGAQAQLVAVAMKLGIARDELEGGNVENLKTLLTAAHGNAKQALTELRDLARGIRPPALDAGLEVALSTLAARSAATVDVRVDLPDRPSPAVETLLYFSAAELLTNAVKHSGVPDVRLELAAREGGLWLTVSDEGAGGAELSRGGGLAGVAERLGTVDGRLDVASPPGGPTVITAHIPGA</sequence>
<feature type="domain" description="Histidine kinase/HSP90-like ATPase" evidence="10">
    <location>
        <begin position="341"/>
        <end position="424"/>
    </location>
</feature>
<dbReference type="Pfam" id="PF07730">
    <property type="entry name" value="HisKA_3"/>
    <property type="match status" value="1"/>
</dbReference>
<keyword evidence="6 13" id="KW-0418">Kinase</keyword>
<dbReference type="EMBL" id="VMNW02000004">
    <property type="protein sequence ID" value="KAA9165818.1"/>
    <property type="molecule type" value="Genomic_DNA"/>
</dbReference>
<feature type="transmembrane region" description="Helical" evidence="9">
    <location>
        <begin position="170"/>
        <end position="192"/>
    </location>
</feature>
<keyword evidence="9" id="KW-1133">Transmembrane helix</keyword>
<dbReference type="Proteomes" id="UP000319769">
    <property type="component" value="Unassembled WGS sequence"/>
</dbReference>
<dbReference type="Gene3D" id="3.30.565.10">
    <property type="entry name" value="Histidine kinase-like ATPase, C-terminal domain"/>
    <property type="match status" value="1"/>
</dbReference>
<keyword evidence="4" id="KW-0808">Transferase</keyword>
<dbReference type="PANTHER" id="PTHR24421:SF10">
    <property type="entry name" value="NITRATE_NITRITE SENSOR PROTEIN NARQ"/>
    <property type="match status" value="1"/>
</dbReference>
<evidence type="ECO:0000313" key="14">
    <source>
        <dbReference type="Proteomes" id="UP000319769"/>
    </source>
</evidence>
<comment type="catalytic activity">
    <reaction evidence="1">
        <text>ATP + protein L-histidine = ADP + protein N-phospho-L-histidine.</text>
        <dbReference type="EC" id="2.7.13.3"/>
    </reaction>
</comment>
<dbReference type="PANTHER" id="PTHR24421">
    <property type="entry name" value="NITRATE/NITRITE SENSOR PROTEIN NARX-RELATED"/>
    <property type="match status" value="1"/>
</dbReference>
<evidence type="ECO:0000256" key="7">
    <source>
        <dbReference type="ARBA" id="ARBA00022840"/>
    </source>
</evidence>
<feature type="transmembrane region" description="Helical" evidence="9">
    <location>
        <begin position="134"/>
        <end position="158"/>
    </location>
</feature>
<evidence type="ECO:0000256" key="5">
    <source>
        <dbReference type="ARBA" id="ARBA00022741"/>
    </source>
</evidence>
<evidence type="ECO:0000256" key="9">
    <source>
        <dbReference type="SAM" id="Phobius"/>
    </source>
</evidence>
<dbReference type="Pfam" id="PF13796">
    <property type="entry name" value="Sensor"/>
    <property type="match status" value="1"/>
</dbReference>
<evidence type="ECO:0000313" key="13">
    <source>
        <dbReference type="EMBL" id="KAA9165818.1"/>
    </source>
</evidence>
<evidence type="ECO:0000256" key="6">
    <source>
        <dbReference type="ARBA" id="ARBA00022777"/>
    </source>
</evidence>
<keyword evidence="8" id="KW-0902">Two-component regulatory system</keyword>
<feature type="domain" description="Signal transduction histidine kinase subgroup 3 dimerisation and phosphoacceptor" evidence="11">
    <location>
        <begin position="239"/>
        <end position="305"/>
    </location>
</feature>
<keyword evidence="7" id="KW-0067">ATP-binding</keyword>
<protein>
    <recommendedName>
        <fullName evidence="2">histidine kinase</fullName>
        <ecNumber evidence="2">2.7.13.3</ecNumber>
    </recommendedName>
</protein>
<evidence type="ECO:0000259" key="11">
    <source>
        <dbReference type="Pfam" id="PF07730"/>
    </source>
</evidence>
<dbReference type="GO" id="GO:0016020">
    <property type="term" value="C:membrane"/>
    <property type="evidence" value="ECO:0007669"/>
    <property type="project" value="InterPro"/>
</dbReference>
<keyword evidence="9" id="KW-0812">Transmembrane</keyword>
<feature type="transmembrane region" description="Helical" evidence="9">
    <location>
        <begin position="31"/>
        <end position="55"/>
    </location>
</feature>
<evidence type="ECO:0000256" key="8">
    <source>
        <dbReference type="ARBA" id="ARBA00023012"/>
    </source>
</evidence>
<keyword evidence="9" id="KW-0472">Membrane</keyword>
<dbReference type="AlphaFoldDB" id="A0A5N0VJH4"/>
<dbReference type="InterPro" id="IPR025828">
    <property type="entry name" value="Put_sensor_dom"/>
</dbReference>
<dbReference type="Pfam" id="PF02518">
    <property type="entry name" value="HATPase_c"/>
    <property type="match status" value="1"/>
</dbReference>
<organism evidence="13 14">
    <name type="scientific">Amycolatopsis acidicola</name>
    <dbReference type="NCBI Taxonomy" id="2596893"/>
    <lineage>
        <taxon>Bacteria</taxon>
        <taxon>Bacillati</taxon>
        <taxon>Actinomycetota</taxon>
        <taxon>Actinomycetes</taxon>
        <taxon>Pseudonocardiales</taxon>
        <taxon>Pseudonocardiaceae</taxon>
        <taxon>Amycolatopsis</taxon>
    </lineage>
</organism>
<dbReference type="GO" id="GO:0046983">
    <property type="term" value="F:protein dimerization activity"/>
    <property type="evidence" value="ECO:0007669"/>
    <property type="project" value="InterPro"/>
</dbReference>
<dbReference type="InterPro" id="IPR003594">
    <property type="entry name" value="HATPase_dom"/>
</dbReference>
<evidence type="ECO:0000259" key="10">
    <source>
        <dbReference type="Pfam" id="PF02518"/>
    </source>
</evidence>
<accession>A0A5N0VJH4</accession>
<evidence type="ECO:0000259" key="12">
    <source>
        <dbReference type="Pfam" id="PF13796"/>
    </source>
</evidence>
<dbReference type="InterPro" id="IPR011712">
    <property type="entry name" value="Sig_transdc_His_kin_sub3_dim/P"/>
</dbReference>
<name>A0A5N0VJH4_9PSEU</name>
<keyword evidence="5" id="KW-0547">Nucleotide-binding</keyword>
<reference evidence="13" key="1">
    <citation type="submission" date="2019-09" db="EMBL/GenBank/DDBJ databases">
        <authorList>
            <person name="Teo W.F.A."/>
            <person name="Duangmal K."/>
        </authorList>
    </citation>
    <scope>NUCLEOTIDE SEQUENCE [LARGE SCALE GENOMIC DNA]</scope>
    <source>
        <strain evidence="13">K81G1</strain>
    </source>
</reference>
<proteinExistence type="predicted"/>
<comment type="caution">
    <text evidence="13">The sequence shown here is derived from an EMBL/GenBank/DDBJ whole genome shotgun (WGS) entry which is preliminary data.</text>
</comment>
<evidence type="ECO:0000256" key="3">
    <source>
        <dbReference type="ARBA" id="ARBA00022553"/>
    </source>
</evidence>
<dbReference type="GO" id="GO:0005524">
    <property type="term" value="F:ATP binding"/>
    <property type="evidence" value="ECO:0007669"/>
    <property type="project" value="UniProtKB-KW"/>
</dbReference>
<keyword evidence="14" id="KW-1185">Reference proteome</keyword>
<keyword evidence="3" id="KW-0597">Phosphoprotein</keyword>
<dbReference type="InterPro" id="IPR050482">
    <property type="entry name" value="Sensor_HK_TwoCompSys"/>
</dbReference>
<evidence type="ECO:0000256" key="4">
    <source>
        <dbReference type="ARBA" id="ARBA00022679"/>
    </source>
</evidence>
<dbReference type="EC" id="2.7.13.3" evidence="2"/>
<gene>
    <name evidence="13" type="ORF">FPZ12_004875</name>
</gene>